<dbReference type="PROSITE" id="PS50932">
    <property type="entry name" value="HTH_LACI_2"/>
    <property type="match status" value="1"/>
</dbReference>
<dbReference type="InterPro" id="IPR010982">
    <property type="entry name" value="Lambda_DNA-bd_dom_sf"/>
</dbReference>
<dbReference type="PANTHER" id="PTHR30146:SF155">
    <property type="entry name" value="ALANINE RACEMASE"/>
    <property type="match status" value="1"/>
</dbReference>
<dbReference type="Pfam" id="PF13377">
    <property type="entry name" value="Peripla_BP_3"/>
    <property type="match status" value="1"/>
</dbReference>
<keyword evidence="3" id="KW-0804">Transcription</keyword>
<evidence type="ECO:0000256" key="3">
    <source>
        <dbReference type="ARBA" id="ARBA00023163"/>
    </source>
</evidence>
<dbReference type="Proteomes" id="UP000306628">
    <property type="component" value="Unassembled WGS sequence"/>
</dbReference>
<dbReference type="InterPro" id="IPR046335">
    <property type="entry name" value="LacI/GalR-like_sensor"/>
</dbReference>
<dbReference type="InterPro" id="IPR000843">
    <property type="entry name" value="HTH_LacI"/>
</dbReference>
<dbReference type="Gene3D" id="1.10.260.40">
    <property type="entry name" value="lambda repressor-like DNA-binding domains"/>
    <property type="match status" value="1"/>
</dbReference>
<reference evidence="5 6" key="1">
    <citation type="submission" date="2019-05" db="EMBL/GenBank/DDBJ databases">
        <title>Draft genome sequence of Nonomuraea zeae DSM 100528.</title>
        <authorList>
            <person name="Saricaoglu S."/>
            <person name="Isik K."/>
        </authorList>
    </citation>
    <scope>NUCLEOTIDE SEQUENCE [LARGE SCALE GENOMIC DNA]</scope>
    <source>
        <strain evidence="5 6">DSM 100528</strain>
    </source>
</reference>
<evidence type="ECO:0000259" key="4">
    <source>
        <dbReference type="PROSITE" id="PS50932"/>
    </source>
</evidence>
<dbReference type="Pfam" id="PF00356">
    <property type="entry name" value="LacI"/>
    <property type="match status" value="1"/>
</dbReference>
<protein>
    <submittedName>
        <fullName evidence="5">LacI family transcriptional regulator</fullName>
    </submittedName>
</protein>
<feature type="domain" description="HTH lacI-type" evidence="4">
    <location>
        <begin position="8"/>
        <end position="62"/>
    </location>
</feature>
<dbReference type="InterPro" id="IPR028082">
    <property type="entry name" value="Peripla_BP_I"/>
</dbReference>
<sequence>MRRNADQPTIDDVAALAGVSRSAVSKVMNGRGGISPKTATAVREAAAKLKWVPSATAVALRGSRTRSVGMVIARSTDLLATDPYFAVMISGAEQVLAPRGYGLQLHLMGDDPEAESATYRKLVRERRVDGFLLTESRIGDPRFALLRELDRPAVLIGIPWRDDPQPHVQSADPLRGMLDAARHLLDLGHRRVAYVSGPDDRVHTVQRRETFVEAMRAAGVTPATVAARRFDSLEARTITEELLRRPDRPTAIVYANDMMALAGMGAAQRAGIDVPGGLSVVGHDDLPIGAWHYPALTSVAQDLASLGAAAALTLLRLLGEEPPGPIPDIPPTRLIVRESTAKATHQ</sequence>
<organism evidence="5 6">
    <name type="scientific">Nonomuraea zeae</name>
    <dbReference type="NCBI Taxonomy" id="1642303"/>
    <lineage>
        <taxon>Bacteria</taxon>
        <taxon>Bacillati</taxon>
        <taxon>Actinomycetota</taxon>
        <taxon>Actinomycetes</taxon>
        <taxon>Streptosporangiales</taxon>
        <taxon>Streptosporangiaceae</taxon>
        <taxon>Nonomuraea</taxon>
    </lineage>
</organism>
<dbReference type="PANTHER" id="PTHR30146">
    <property type="entry name" value="LACI-RELATED TRANSCRIPTIONAL REPRESSOR"/>
    <property type="match status" value="1"/>
</dbReference>
<gene>
    <name evidence="5" type="ORF">ETD85_56785</name>
</gene>
<dbReference type="GO" id="GO:0003700">
    <property type="term" value="F:DNA-binding transcription factor activity"/>
    <property type="evidence" value="ECO:0007669"/>
    <property type="project" value="TreeGrafter"/>
</dbReference>
<dbReference type="RefSeq" id="WP_138698143.1">
    <property type="nucleotide sequence ID" value="NZ_JBHSAZ010000089.1"/>
</dbReference>
<keyword evidence="1" id="KW-0805">Transcription regulation</keyword>
<evidence type="ECO:0000256" key="2">
    <source>
        <dbReference type="ARBA" id="ARBA00023125"/>
    </source>
</evidence>
<name>A0A5S4FAI4_9ACTN</name>
<evidence type="ECO:0000313" key="5">
    <source>
        <dbReference type="EMBL" id="TMR14378.1"/>
    </source>
</evidence>
<keyword evidence="2" id="KW-0238">DNA-binding</keyword>
<dbReference type="SMART" id="SM00354">
    <property type="entry name" value="HTH_LACI"/>
    <property type="match status" value="1"/>
</dbReference>
<evidence type="ECO:0000256" key="1">
    <source>
        <dbReference type="ARBA" id="ARBA00023015"/>
    </source>
</evidence>
<accession>A0A5S4FAI4</accession>
<keyword evidence="6" id="KW-1185">Reference proteome</keyword>
<dbReference type="SUPFAM" id="SSF53822">
    <property type="entry name" value="Periplasmic binding protein-like I"/>
    <property type="match status" value="1"/>
</dbReference>
<dbReference type="OrthoDB" id="1938857at2"/>
<dbReference type="AlphaFoldDB" id="A0A5S4FAI4"/>
<evidence type="ECO:0000313" key="6">
    <source>
        <dbReference type="Proteomes" id="UP000306628"/>
    </source>
</evidence>
<dbReference type="SUPFAM" id="SSF47413">
    <property type="entry name" value="lambda repressor-like DNA-binding domains"/>
    <property type="match status" value="1"/>
</dbReference>
<dbReference type="CDD" id="cd06267">
    <property type="entry name" value="PBP1_LacI_sugar_binding-like"/>
    <property type="match status" value="1"/>
</dbReference>
<comment type="caution">
    <text evidence="5">The sequence shown here is derived from an EMBL/GenBank/DDBJ whole genome shotgun (WGS) entry which is preliminary data.</text>
</comment>
<dbReference type="PROSITE" id="PS00356">
    <property type="entry name" value="HTH_LACI_1"/>
    <property type="match status" value="1"/>
</dbReference>
<proteinExistence type="predicted"/>
<dbReference type="CDD" id="cd01392">
    <property type="entry name" value="HTH_LacI"/>
    <property type="match status" value="1"/>
</dbReference>
<dbReference type="Gene3D" id="3.40.50.2300">
    <property type="match status" value="2"/>
</dbReference>
<dbReference type="EMBL" id="VCKX01000409">
    <property type="protein sequence ID" value="TMR14378.1"/>
    <property type="molecule type" value="Genomic_DNA"/>
</dbReference>
<dbReference type="GO" id="GO:0000976">
    <property type="term" value="F:transcription cis-regulatory region binding"/>
    <property type="evidence" value="ECO:0007669"/>
    <property type="project" value="TreeGrafter"/>
</dbReference>